<name>A0ABS9BJK7_9BACT</name>
<dbReference type="RefSeq" id="WP_234866164.1">
    <property type="nucleotide sequence ID" value="NZ_JAKEVY010000003.1"/>
</dbReference>
<protein>
    <submittedName>
        <fullName evidence="8">Alpha-amylase</fullName>
        <ecNumber evidence="8">3.2.1.1</ecNumber>
    </submittedName>
</protein>
<evidence type="ECO:0000313" key="8">
    <source>
        <dbReference type="EMBL" id="MCF1715208.1"/>
    </source>
</evidence>
<dbReference type="InterPro" id="IPR017853">
    <property type="entry name" value="GH"/>
</dbReference>
<dbReference type="EC" id="3.2.1.1" evidence="8"/>
<dbReference type="Gene3D" id="2.60.40.1180">
    <property type="entry name" value="Golgi alpha-mannosidase II"/>
    <property type="match status" value="1"/>
</dbReference>
<dbReference type="Pfam" id="PF00128">
    <property type="entry name" value="Alpha-amylase"/>
    <property type="match status" value="1"/>
</dbReference>
<dbReference type="CDD" id="cd11318">
    <property type="entry name" value="AmyAc_bac_fung_AmyA"/>
    <property type="match status" value="1"/>
</dbReference>
<comment type="cofactor">
    <cofactor evidence="1">
        <name>Ca(2+)</name>
        <dbReference type="ChEBI" id="CHEBI:29108"/>
    </cofactor>
</comment>
<dbReference type="SUPFAM" id="SSF51445">
    <property type="entry name" value="(Trans)glycosidases"/>
    <property type="match status" value="1"/>
</dbReference>
<evidence type="ECO:0000256" key="2">
    <source>
        <dbReference type="ARBA" id="ARBA00008061"/>
    </source>
</evidence>
<sequence>MTPITLAQYFHWYYPADGSLWNQLKEKAPELAKQGINAVWLPPSYKGAAGGFSVGYDTYDLFDLGEFDQKGSVRTKYGTKEEYLAAIEACHQHGIKVVADVVFNHKAGADELEKVTVRRMDPANRNEFTSEPFEIEAWTKFTFPGRGDQYSSFIWDHRCFSGIDWAEDIQESGIFSIQNEYGEGWEELPHQELGNYDYLMSADIDFRNTQVREELKYWGRWFLETTHVGGFRLDAIKHMSPNIINEWVDHVQSITQDHLFIVGEYWNVHDANELKEYVDATSGRVQLFDAPLHHNFFVASRMGKDFDLRHIFDNSLVNIIPELAVTLVDNHDTQSLQELESPVEAWFKPLAYAMILLRMQGTPCVFFPALYGAHYKDKGEDGNEHEIWLAAVEELPAFLYLRKTSLVGDQHDYFDHPNCIGWVRSGTVELADSGFAVVLSNGTDGWKYMELGAHKAGRKMVDLTKHRPEEITLNEKGGAEFPCNAGSVSVWVTTELAQNF</sequence>
<organism evidence="8 9">
    <name type="scientific">Flavihumibacter fluminis</name>
    <dbReference type="NCBI Taxonomy" id="2909236"/>
    <lineage>
        <taxon>Bacteria</taxon>
        <taxon>Pseudomonadati</taxon>
        <taxon>Bacteroidota</taxon>
        <taxon>Chitinophagia</taxon>
        <taxon>Chitinophagales</taxon>
        <taxon>Chitinophagaceae</taxon>
        <taxon>Flavihumibacter</taxon>
    </lineage>
</organism>
<dbReference type="Gene3D" id="3.20.20.80">
    <property type="entry name" value="Glycosidases"/>
    <property type="match status" value="1"/>
</dbReference>
<evidence type="ECO:0000313" key="9">
    <source>
        <dbReference type="Proteomes" id="UP001200145"/>
    </source>
</evidence>
<dbReference type="SUPFAM" id="SSF51011">
    <property type="entry name" value="Glycosyl hydrolase domain"/>
    <property type="match status" value="1"/>
</dbReference>
<comment type="caution">
    <text evidence="8">The sequence shown here is derived from an EMBL/GenBank/DDBJ whole genome shotgun (WGS) entry which is preliminary data.</text>
</comment>
<keyword evidence="3" id="KW-0479">Metal-binding</keyword>
<keyword evidence="4 8" id="KW-0378">Hydrolase</keyword>
<accession>A0ABS9BJK7</accession>
<dbReference type="InterPro" id="IPR013780">
    <property type="entry name" value="Glyco_hydro_b"/>
</dbReference>
<keyword evidence="5" id="KW-0119">Carbohydrate metabolism</keyword>
<dbReference type="InterPro" id="IPR006047">
    <property type="entry name" value="GH13_cat_dom"/>
</dbReference>
<dbReference type="GO" id="GO:0004556">
    <property type="term" value="F:alpha-amylase activity"/>
    <property type="evidence" value="ECO:0007669"/>
    <property type="project" value="UniProtKB-EC"/>
</dbReference>
<dbReference type="PIRSF" id="PIRSF001021">
    <property type="entry name" value="Alph-amls_thrmst"/>
    <property type="match status" value="1"/>
</dbReference>
<reference evidence="8 9" key="1">
    <citation type="submission" date="2022-01" db="EMBL/GenBank/DDBJ databases">
        <title>Flavihumibacter sp. nov., isolated from sediment of a river.</title>
        <authorList>
            <person name="Liu H."/>
        </authorList>
    </citation>
    <scope>NUCLEOTIDE SEQUENCE [LARGE SCALE GENOMIC DNA]</scope>
    <source>
        <strain evidence="8 9">RY-1</strain>
    </source>
</reference>
<dbReference type="Gene3D" id="2.40.30.140">
    <property type="match status" value="1"/>
</dbReference>
<keyword evidence="9" id="KW-1185">Reference proteome</keyword>
<evidence type="ECO:0000256" key="5">
    <source>
        <dbReference type="ARBA" id="ARBA00023277"/>
    </source>
</evidence>
<dbReference type="NCBIfam" id="NF006968">
    <property type="entry name" value="PRK09441.1-1"/>
    <property type="match status" value="1"/>
</dbReference>
<dbReference type="EMBL" id="JAKEVY010000003">
    <property type="protein sequence ID" value="MCF1715208.1"/>
    <property type="molecule type" value="Genomic_DNA"/>
</dbReference>
<evidence type="ECO:0000256" key="6">
    <source>
        <dbReference type="ARBA" id="ARBA00023295"/>
    </source>
</evidence>
<keyword evidence="6 8" id="KW-0326">Glycosidase</keyword>
<evidence type="ECO:0000256" key="3">
    <source>
        <dbReference type="ARBA" id="ARBA00022723"/>
    </source>
</evidence>
<dbReference type="SMART" id="SM00642">
    <property type="entry name" value="Aamy"/>
    <property type="match status" value="1"/>
</dbReference>
<dbReference type="InterPro" id="IPR013776">
    <property type="entry name" value="A-amylase_thermo"/>
</dbReference>
<dbReference type="PANTHER" id="PTHR43447">
    <property type="entry name" value="ALPHA-AMYLASE"/>
    <property type="match status" value="1"/>
</dbReference>
<dbReference type="Proteomes" id="UP001200145">
    <property type="component" value="Unassembled WGS sequence"/>
</dbReference>
<evidence type="ECO:0000259" key="7">
    <source>
        <dbReference type="SMART" id="SM00642"/>
    </source>
</evidence>
<dbReference type="NCBIfam" id="NF006969">
    <property type="entry name" value="PRK09441.1-2"/>
    <property type="match status" value="1"/>
</dbReference>
<gene>
    <name evidence="8" type="primary">amyA</name>
    <name evidence="8" type="ORF">L0U88_11280</name>
</gene>
<comment type="similarity">
    <text evidence="2">Belongs to the glycosyl hydrolase 13 family.</text>
</comment>
<evidence type="ECO:0000256" key="4">
    <source>
        <dbReference type="ARBA" id="ARBA00022801"/>
    </source>
</evidence>
<evidence type="ECO:0000256" key="1">
    <source>
        <dbReference type="ARBA" id="ARBA00001913"/>
    </source>
</evidence>
<proteinExistence type="inferred from homology"/>
<feature type="domain" description="Glycosyl hydrolase family 13 catalytic" evidence="7">
    <location>
        <begin position="4"/>
        <end position="402"/>
    </location>
</feature>